<dbReference type="Proteomes" id="UP001152888">
    <property type="component" value="Unassembled WGS sequence"/>
</dbReference>
<dbReference type="AlphaFoldDB" id="A0A9P0M9T2"/>
<evidence type="ECO:0000313" key="2">
    <source>
        <dbReference type="Proteomes" id="UP001152888"/>
    </source>
</evidence>
<dbReference type="OrthoDB" id="8196265at2759"/>
<keyword evidence="2" id="KW-1185">Reference proteome</keyword>
<proteinExistence type="predicted"/>
<sequence>MFFGKTGITVHFEGDESENRGNYRELLTFIAKKDQKCSEHLEASTVFSDGLD</sequence>
<comment type="caution">
    <text evidence="1">The sequence shown here is derived from an EMBL/GenBank/DDBJ whole genome shotgun (WGS) entry which is preliminary data.</text>
</comment>
<name>A0A9P0M9T2_ACAOB</name>
<organism evidence="1 2">
    <name type="scientific">Acanthoscelides obtectus</name>
    <name type="common">Bean weevil</name>
    <name type="synonym">Bruchus obtectus</name>
    <dbReference type="NCBI Taxonomy" id="200917"/>
    <lineage>
        <taxon>Eukaryota</taxon>
        <taxon>Metazoa</taxon>
        <taxon>Ecdysozoa</taxon>
        <taxon>Arthropoda</taxon>
        <taxon>Hexapoda</taxon>
        <taxon>Insecta</taxon>
        <taxon>Pterygota</taxon>
        <taxon>Neoptera</taxon>
        <taxon>Endopterygota</taxon>
        <taxon>Coleoptera</taxon>
        <taxon>Polyphaga</taxon>
        <taxon>Cucujiformia</taxon>
        <taxon>Chrysomeloidea</taxon>
        <taxon>Chrysomelidae</taxon>
        <taxon>Bruchinae</taxon>
        <taxon>Bruchini</taxon>
        <taxon>Acanthoscelides</taxon>
    </lineage>
</organism>
<gene>
    <name evidence="1" type="ORF">ACAOBT_LOCUS32607</name>
</gene>
<dbReference type="EMBL" id="CAKOFQ010008140">
    <property type="protein sequence ID" value="CAH2012069.1"/>
    <property type="molecule type" value="Genomic_DNA"/>
</dbReference>
<protein>
    <submittedName>
        <fullName evidence="1">Uncharacterized protein</fullName>
    </submittedName>
</protein>
<evidence type="ECO:0000313" key="1">
    <source>
        <dbReference type="EMBL" id="CAH2012069.1"/>
    </source>
</evidence>
<accession>A0A9P0M9T2</accession>
<reference evidence="1" key="1">
    <citation type="submission" date="2022-03" db="EMBL/GenBank/DDBJ databases">
        <authorList>
            <person name="Sayadi A."/>
        </authorList>
    </citation>
    <scope>NUCLEOTIDE SEQUENCE</scope>
</reference>